<sequence>MIFSRKIFLQFKASRELSNFYWSGFLRYNYLKSSYEIFLFEQFSEMAIKTDKKFIRDDNDFRFQFYRSLSPKFKTAFFLNSLSFADEKLSGLSKASSNEILLGLKFHPVSKLAFSILGGYKFDYQMGQRDNGWVYRISSDTTELNISDYHLRANLNHGEDFITPRKNISSALNLTLWRRFAPEVESKIGFTAKRIKRDFYFYADTNLQKMYGVNFNIEGRDEKSLSVIFILGYPLIENLMIDLNFAVDTRNIMKLIRYKTSSLYDSNIEEFNLNTGVAFAYESEKVRFKLGFNYAERNEIHTPKRNEFITESVFLRITQNEERKNNQSLRRSINGEFSVAMSERFFVGSMFYISLFRYDTPSILNDDDRDELLQILRIFFRFKLSDEIFVDLPVDLNNQHLVYIFSTRSVNNNWNRIIKLSPSIAFERGRIRNYANFSVLANYTVYDFEAQVSSVKSYVFRQFYLNDSLFFPVFDRISFEGNLQLIFSESGRLKWKEFKERPTLFINTSEYNFRFVYSVSDDVKFSTGYRMFDERRFKFVGLDKVPDSRITARGLTCGVEIGNEKFKFNLNGWIERLKFGERISDVPNLNLSLIFNL</sequence>
<keyword evidence="2" id="KW-1185">Reference proteome</keyword>
<protein>
    <submittedName>
        <fullName evidence="1">Uncharacterized protein</fullName>
    </submittedName>
</protein>
<dbReference type="EMBL" id="CZVW01000018">
    <property type="protein sequence ID" value="CUT03821.1"/>
    <property type="molecule type" value="Genomic_DNA"/>
</dbReference>
<gene>
    <name evidence="1" type="ORF">JGI23_01562</name>
</gene>
<name>A0A0P1NWY7_9BACT</name>
<accession>A0A0P1NWY7</accession>
<dbReference type="AlphaFoldDB" id="A0A0P1NWY7"/>
<proteinExistence type="predicted"/>
<dbReference type="Proteomes" id="UP000199197">
    <property type="component" value="Unassembled WGS sequence"/>
</dbReference>
<organism evidence="1 2">
    <name type="scientific">Candidatus Chryseopegocella kryptomonas</name>
    <dbReference type="NCBI Taxonomy" id="1633643"/>
    <lineage>
        <taxon>Bacteria</taxon>
        <taxon>Pseudomonadati</taxon>
        <taxon>Candidatus Kryptoniota</taxon>
        <taxon>Candidatus Chryseopegocella</taxon>
    </lineage>
</organism>
<evidence type="ECO:0000313" key="2">
    <source>
        <dbReference type="Proteomes" id="UP000199197"/>
    </source>
</evidence>
<reference evidence="2" key="1">
    <citation type="submission" date="2015-11" db="EMBL/GenBank/DDBJ databases">
        <authorList>
            <person name="Varghese N."/>
        </authorList>
    </citation>
    <scope>NUCLEOTIDE SEQUENCE [LARGE SCALE GENOMIC DNA]</scope>
    <source>
        <strain evidence="2">JGI-23</strain>
    </source>
</reference>
<evidence type="ECO:0000313" key="1">
    <source>
        <dbReference type="EMBL" id="CUT03821.1"/>
    </source>
</evidence>